<dbReference type="STRING" id="195103.CPF_0321"/>
<feature type="transmembrane region" description="Helical" evidence="6">
    <location>
        <begin position="296"/>
        <end position="325"/>
    </location>
</feature>
<dbReference type="PIRSF" id="PIRSF006060">
    <property type="entry name" value="AA_transporter"/>
    <property type="match status" value="1"/>
</dbReference>
<evidence type="ECO:0000256" key="6">
    <source>
        <dbReference type="SAM" id="Phobius"/>
    </source>
</evidence>
<evidence type="ECO:0000313" key="7">
    <source>
        <dbReference type="EMBL" id="ABG84769.1"/>
    </source>
</evidence>
<dbReference type="Pfam" id="PF13520">
    <property type="entry name" value="AA_permease_2"/>
    <property type="match status" value="1"/>
</dbReference>
<dbReference type="Proteomes" id="UP000001823">
    <property type="component" value="Chromosome"/>
</dbReference>
<keyword evidence="8" id="KW-1185">Reference proteome</keyword>
<feature type="transmembrane region" description="Helical" evidence="6">
    <location>
        <begin position="29"/>
        <end position="51"/>
    </location>
</feature>
<dbReference type="eggNOG" id="COG0531">
    <property type="taxonomic scope" value="Bacteria"/>
</dbReference>
<dbReference type="AlphaFoldDB" id="A0A0H2YUM8"/>
<gene>
    <name evidence="7" type="ordered locus">CPF_0321</name>
</gene>
<keyword evidence="2" id="KW-0813">Transport</keyword>
<organism evidence="7 8">
    <name type="scientific">Clostridium perfringens (strain ATCC 13124 / DSM 756 / JCM 1290 / NCIMB 6125 / NCTC 8237 / Type A)</name>
    <dbReference type="NCBI Taxonomy" id="195103"/>
    <lineage>
        <taxon>Bacteria</taxon>
        <taxon>Bacillati</taxon>
        <taxon>Bacillota</taxon>
        <taxon>Clostridia</taxon>
        <taxon>Eubacteriales</taxon>
        <taxon>Clostridiaceae</taxon>
        <taxon>Clostridium</taxon>
    </lineage>
</organism>
<dbReference type="PANTHER" id="PTHR43243:SF4">
    <property type="entry name" value="CATIONIC AMINO ACID TRANSPORTER 4"/>
    <property type="match status" value="1"/>
</dbReference>
<evidence type="ECO:0000256" key="5">
    <source>
        <dbReference type="ARBA" id="ARBA00023136"/>
    </source>
</evidence>
<dbReference type="GeneID" id="93003332"/>
<feature type="transmembrane region" description="Helical" evidence="6">
    <location>
        <begin position="252"/>
        <end position="276"/>
    </location>
</feature>
<feature type="transmembrane region" description="Helical" evidence="6">
    <location>
        <begin position="429"/>
        <end position="447"/>
    </location>
</feature>
<feature type="transmembrane region" description="Helical" evidence="6">
    <location>
        <begin position="57"/>
        <end position="79"/>
    </location>
</feature>
<dbReference type="PANTHER" id="PTHR43243">
    <property type="entry name" value="INNER MEMBRANE TRANSPORTER YGJI-RELATED"/>
    <property type="match status" value="1"/>
</dbReference>
<keyword evidence="4 6" id="KW-1133">Transmembrane helix</keyword>
<feature type="transmembrane region" description="Helical" evidence="6">
    <location>
        <begin position="100"/>
        <end position="132"/>
    </location>
</feature>
<dbReference type="GO" id="GO:0015171">
    <property type="term" value="F:amino acid transmembrane transporter activity"/>
    <property type="evidence" value="ECO:0007669"/>
    <property type="project" value="TreeGrafter"/>
</dbReference>
<evidence type="ECO:0000256" key="2">
    <source>
        <dbReference type="ARBA" id="ARBA00022448"/>
    </source>
</evidence>
<accession>A0A0H2YUM8</accession>
<dbReference type="RefSeq" id="WP_011590140.1">
    <property type="nucleotide sequence ID" value="NC_008261.1"/>
</dbReference>
<feature type="transmembrane region" description="Helical" evidence="6">
    <location>
        <begin position="345"/>
        <end position="366"/>
    </location>
</feature>
<feature type="transmembrane region" description="Helical" evidence="6">
    <location>
        <begin position="404"/>
        <end position="423"/>
    </location>
</feature>
<comment type="subcellular location">
    <subcellularLocation>
        <location evidence="1">Membrane</location>
        <topology evidence="1">Multi-pass membrane protein</topology>
    </subcellularLocation>
</comment>
<dbReference type="KEGG" id="cpf:CPF_0321"/>
<dbReference type="InterPro" id="IPR002293">
    <property type="entry name" value="AA/rel_permease1"/>
</dbReference>
<feature type="transmembrane region" description="Helical" evidence="6">
    <location>
        <begin position="209"/>
        <end position="231"/>
    </location>
</feature>
<dbReference type="HOGENOM" id="CLU_007946_15_12_9"/>
<evidence type="ECO:0000256" key="1">
    <source>
        <dbReference type="ARBA" id="ARBA00004141"/>
    </source>
</evidence>
<dbReference type="EMBL" id="CP000246">
    <property type="protein sequence ID" value="ABG84769.1"/>
    <property type="molecule type" value="Genomic_DNA"/>
</dbReference>
<feature type="transmembrane region" description="Helical" evidence="6">
    <location>
        <begin position="372"/>
        <end position="392"/>
    </location>
</feature>
<dbReference type="GO" id="GO:0016020">
    <property type="term" value="C:membrane"/>
    <property type="evidence" value="ECO:0007669"/>
    <property type="project" value="UniProtKB-SubCell"/>
</dbReference>
<protein>
    <submittedName>
        <fullName evidence="7">Amino acid permease family protein</fullName>
    </submittedName>
</protein>
<keyword evidence="3 6" id="KW-0812">Transmembrane</keyword>
<keyword evidence="5 6" id="KW-0472">Membrane</keyword>
<proteinExistence type="predicted"/>
<feature type="transmembrane region" description="Helical" evidence="6">
    <location>
        <begin position="152"/>
        <end position="171"/>
    </location>
</feature>
<evidence type="ECO:0000256" key="4">
    <source>
        <dbReference type="ARBA" id="ARBA00022989"/>
    </source>
</evidence>
<evidence type="ECO:0000256" key="3">
    <source>
        <dbReference type="ARBA" id="ARBA00022692"/>
    </source>
</evidence>
<dbReference type="PaxDb" id="195103-CPF_0321"/>
<reference evidence="7 8" key="1">
    <citation type="journal article" date="2006" name="Genome Res.">
        <title>Skewed genomic variability in strains of the toxigenic bacterial pathogen, Clostridium perfringens.</title>
        <authorList>
            <person name="Myers G.S."/>
            <person name="Rasko D.A."/>
            <person name="Cheung J.K."/>
            <person name="Ravel J."/>
            <person name="Seshadri R."/>
            <person name="Deboy R.T."/>
            <person name="Ren Q."/>
            <person name="Varga J."/>
            <person name="Awad M.M."/>
            <person name="Brinkac L.M."/>
            <person name="Daugherty S.C."/>
            <person name="Haft D.H."/>
            <person name="Dodson R.J."/>
            <person name="Madupu R."/>
            <person name="Nelson W.C."/>
            <person name="Rosovitz M.J."/>
            <person name="Sullivan S.A."/>
            <person name="Khouri H."/>
            <person name="Dimitrov G.I."/>
            <person name="Watkins K.L."/>
            <person name="Mulligan S."/>
            <person name="Benton J."/>
            <person name="Radune D."/>
            <person name="Fisher D.J."/>
            <person name="Atkins H.S."/>
            <person name="Hiscox T."/>
            <person name="Jost B.H."/>
            <person name="Billington S.J."/>
            <person name="Songer J.G."/>
            <person name="McClane B.A."/>
            <person name="Titball R.W."/>
            <person name="Rood J.I."/>
            <person name="Melville S.B."/>
            <person name="Paulsen I.T."/>
        </authorList>
    </citation>
    <scope>NUCLEOTIDE SEQUENCE [LARGE SCALE GENOMIC DNA]</scope>
    <source>
        <strain evidence="8">ATCC 13124 / DSM 756 / JCM 1290 / NCIMB 6125 / NCTC 8237 / S 107 / Type A</strain>
    </source>
</reference>
<evidence type="ECO:0000313" key="8">
    <source>
        <dbReference type="Proteomes" id="UP000001823"/>
    </source>
</evidence>
<sequence length="460" mass="49066">MEIFKKQSLKRILSEANENKERTLSALDLTLMSVGSVIGTGVMVLTGIVAAKQSGPATSIAFIGGGIAAAIIVLCYAEFSSSIPSAGGSYSFTYVSLGEIIAYISGLCIVIGYTLSTATVASGWGSYLLSLLDILGIKLPKTFTAIPSEGGIVNLPAMISILFIVFVISLGTKESKKVNDIMVFIKIAVIALFIGVGVFHVNTSNWHPFAPFGVKGIVTGTASLFFAYCGFDATASAAEEVKNPQKSLPLGLISSLVICTIIYIAVSLVLTGVTSYTNLNVGDALSYALKLVGQRGVAFVVSLGTVIGILAVIFAGNFTTSHILLAMSRDGLLPKFFSKVDKKDVPYTALWTVGIIGALLAGFFNLGQLANFANIAFLLTYTLVCISLIAFRKKYPHVKRGFKTPLVPFIPLLGAFSCLFLMSNLSEEIWKIFIVVLVLLIISYLVYGRKHSLINKNNDN</sequence>
<feature type="transmembrane region" description="Helical" evidence="6">
    <location>
        <begin position="183"/>
        <end position="203"/>
    </location>
</feature>
<name>A0A0H2YUM8_CLOP1</name>
<dbReference type="Gene3D" id="1.20.1740.10">
    <property type="entry name" value="Amino acid/polyamine transporter I"/>
    <property type="match status" value="1"/>
</dbReference>